<proteinExistence type="predicted"/>
<evidence type="ECO:0000313" key="1">
    <source>
        <dbReference type="EMBL" id="CCM80262.1"/>
    </source>
</evidence>
<name>K0Q5S7_9HYPH</name>
<dbReference type="Proteomes" id="UP000009319">
    <property type="component" value="Unassembled WGS sequence"/>
</dbReference>
<comment type="caution">
    <text evidence="1">The sequence shown here is derived from an EMBL/GenBank/DDBJ whole genome shotgun (WGS) entry which is preliminary data.</text>
</comment>
<accession>K0Q5S7</accession>
<dbReference type="InterPro" id="IPR026487">
    <property type="entry name" value="CHP04141"/>
</dbReference>
<dbReference type="AlphaFoldDB" id="K0Q5S7"/>
<gene>
    <name evidence="1" type="ORF">BN77_p230006</name>
</gene>
<keyword evidence="2" id="KW-1185">Reference proteome</keyword>
<dbReference type="Pfam" id="PF19614">
    <property type="entry name" value="DUF6119"/>
    <property type="match status" value="1"/>
</dbReference>
<evidence type="ECO:0000313" key="2">
    <source>
        <dbReference type="Proteomes" id="UP000009319"/>
    </source>
</evidence>
<protein>
    <submittedName>
        <fullName evidence="1">Uncharacterized protein</fullName>
    </submittedName>
</protein>
<dbReference type="HOGENOM" id="CLU_3029298_0_0_5"/>
<sequence>MGFQDLRPEVLESQFGLKVALNKLGRERIKSMDTRRPEDAAIENPVPKAMVQGRF</sequence>
<dbReference type="RefSeq" id="WP_007538965.1">
    <property type="nucleotide sequence ID" value="NZ_HF536778.1"/>
</dbReference>
<dbReference type="STRING" id="1211777.BN77_p230006"/>
<dbReference type="EMBL" id="CANI01000086">
    <property type="protein sequence ID" value="CCM80262.1"/>
    <property type="molecule type" value="Genomic_DNA"/>
</dbReference>
<reference evidence="1 2" key="1">
    <citation type="journal article" date="2013" name="Genome Announc.">
        <title>Draft Genome Sequence of Rhizobium mesoamericanum STM3625, a Nitrogen-Fixing Symbiont of Mimosa pudica Isolated in French Guiana (South America).</title>
        <authorList>
            <person name="Moulin L."/>
            <person name="Mornico D."/>
            <person name="Melkonian R."/>
            <person name="Klonowska A."/>
        </authorList>
    </citation>
    <scope>NUCLEOTIDE SEQUENCE [LARGE SCALE GENOMIC DNA]</scope>
    <source>
        <strain evidence="1 2">STM3625</strain>
    </source>
</reference>
<organism evidence="1 2">
    <name type="scientific">Rhizobium mesoamericanum STM3625</name>
    <dbReference type="NCBI Taxonomy" id="1211777"/>
    <lineage>
        <taxon>Bacteria</taxon>
        <taxon>Pseudomonadati</taxon>
        <taxon>Pseudomonadota</taxon>
        <taxon>Alphaproteobacteria</taxon>
        <taxon>Hyphomicrobiales</taxon>
        <taxon>Rhizobiaceae</taxon>
        <taxon>Rhizobium/Agrobacterium group</taxon>
        <taxon>Rhizobium</taxon>
    </lineage>
</organism>